<evidence type="ECO:0000256" key="3">
    <source>
        <dbReference type="SAM" id="Coils"/>
    </source>
</evidence>
<dbReference type="GO" id="GO:0000045">
    <property type="term" value="P:autophagosome assembly"/>
    <property type="evidence" value="ECO:0007669"/>
    <property type="project" value="TreeGrafter"/>
</dbReference>
<reference evidence="7" key="2">
    <citation type="submission" date="2023-06" db="EMBL/GenBank/DDBJ databases">
        <authorList>
            <person name="Ma L."/>
            <person name="Liu K.-W."/>
            <person name="Li Z."/>
            <person name="Hsiao Y.-Y."/>
            <person name="Qi Y."/>
            <person name="Fu T."/>
            <person name="Tang G."/>
            <person name="Zhang D."/>
            <person name="Sun W.-H."/>
            <person name="Liu D.-K."/>
            <person name="Li Y."/>
            <person name="Chen G.-Z."/>
            <person name="Liu X.-D."/>
            <person name="Liao X.-Y."/>
            <person name="Jiang Y.-T."/>
            <person name="Yu X."/>
            <person name="Hao Y."/>
            <person name="Huang J."/>
            <person name="Zhao X.-W."/>
            <person name="Ke S."/>
            <person name="Chen Y.-Y."/>
            <person name="Wu W.-L."/>
            <person name="Hsu J.-L."/>
            <person name="Lin Y.-F."/>
            <person name="Huang M.-D."/>
            <person name="Li C.-Y."/>
            <person name="Huang L."/>
            <person name="Wang Z.-W."/>
            <person name="Zhao X."/>
            <person name="Zhong W.-Y."/>
            <person name="Peng D.-H."/>
            <person name="Ahmad S."/>
            <person name="Lan S."/>
            <person name="Zhang J.-S."/>
            <person name="Tsai W.-C."/>
            <person name="Van De Peer Y."/>
            <person name="Liu Z.-J."/>
        </authorList>
    </citation>
    <scope>NUCLEOTIDE SEQUENCE</scope>
    <source>
        <strain evidence="7">CP</strain>
        <tissue evidence="7">Leaves</tissue>
    </source>
</reference>
<dbReference type="InterPro" id="IPR040455">
    <property type="entry name" value="Atg6_BARA"/>
</dbReference>
<feature type="domain" description="Atg6 BARA" evidence="5">
    <location>
        <begin position="230"/>
        <end position="406"/>
    </location>
</feature>
<dbReference type="InterPro" id="IPR007243">
    <property type="entry name" value="Atg6/Beclin"/>
</dbReference>
<comment type="caution">
    <text evidence="7">The sequence shown here is derived from an EMBL/GenBank/DDBJ whole genome shotgun (WGS) entry which is preliminary data.</text>
</comment>
<evidence type="ECO:0000256" key="4">
    <source>
        <dbReference type="SAM" id="MobiDB-lite"/>
    </source>
</evidence>
<dbReference type="GO" id="GO:0034272">
    <property type="term" value="C:phosphatidylinositol 3-kinase complex, class III, type II"/>
    <property type="evidence" value="ECO:0007669"/>
    <property type="project" value="TreeGrafter"/>
</dbReference>
<dbReference type="EMBL" id="JAUJYO010000020">
    <property type="protein sequence ID" value="KAK1285166.1"/>
    <property type="molecule type" value="Genomic_DNA"/>
</dbReference>
<protein>
    <submittedName>
        <fullName evidence="7">Beclin-1-like protein</fullName>
    </submittedName>
</protein>
<dbReference type="GO" id="GO:0000423">
    <property type="term" value="P:mitophagy"/>
    <property type="evidence" value="ECO:0007669"/>
    <property type="project" value="TreeGrafter"/>
</dbReference>
<feature type="coiled-coil region" evidence="3">
    <location>
        <begin position="151"/>
        <end position="185"/>
    </location>
</feature>
<name>A0AAV9C9R5_ACOCL</name>
<reference evidence="7" key="1">
    <citation type="journal article" date="2023" name="Nat. Commun.">
        <title>Diploid and tetraploid genomes of Acorus and the evolution of monocots.</title>
        <authorList>
            <person name="Ma L."/>
            <person name="Liu K.W."/>
            <person name="Li Z."/>
            <person name="Hsiao Y.Y."/>
            <person name="Qi Y."/>
            <person name="Fu T."/>
            <person name="Tang G.D."/>
            <person name="Zhang D."/>
            <person name="Sun W.H."/>
            <person name="Liu D.K."/>
            <person name="Li Y."/>
            <person name="Chen G.Z."/>
            <person name="Liu X.D."/>
            <person name="Liao X.Y."/>
            <person name="Jiang Y.T."/>
            <person name="Yu X."/>
            <person name="Hao Y."/>
            <person name="Huang J."/>
            <person name="Zhao X.W."/>
            <person name="Ke S."/>
            <person name="Chen Y.Y."/>
            <person name="Wu W.L."/>
            <person name="Hsu J.L."/>
            <person name="Lin Y.F."/>
            <person name="Huang M.D."/>
            <person name="Li C.Y."/>
            <person name="Huang L."/>
            <person name="Wang Z.W."/>
            <person name="Zhao X."/>
            <person name="Zhong W.Y."/>
            <person name="Peng D.H."/>
            <person name="Ahmad S."/>
            <person name="Lan S."/>
            <person name="Zhang J.S."/>
            <person name="Tsai W.C."/>
            <person name="Van de Peer Y."/>
            <person name="Liu Z.J."/>
        </authorList>
    </citation>
    <scope>NUCLEOTIDE SEQUENCE</scope>
    <source>
        <strain evidence="7">CP</strain>
    </source>
</reference>
<dbReference type="InterPro" id="IPR041691">
    <property type="entry name" value="Atg6/beclin_CC"/>
</dbReference>
<sequence>MQGSSLMGSSRMDHSFVVLPRQRNQGHGGVPPRPPKAMEESFVVLPPPAASVYKPETSPTESGRTRSPSPRANTFGFHSCVTMLNRASEIATGQTQVEQPLCLECMRVLCDEFDKEVEDVSRDIRAYEGCLRQMEGERSLVLSEADFFKEKSKVEEEQRRMEAAISETEKQIAKIDIDLMELESKSKLFKEEEQYWHDFNSFQFQITSYQEERDAILAKIEVSQAHLESLKRTNVLNDAFFISNDGEFGTINTFRLGRLPKIRVEWDEINAAWGQACLLLHTMMQYLHPKFSCKIKILPMGSYPQIMDSNNNKYELHGPVNLFWSTGYDKAMTLFLTCLKEFAVFANSMDQANGMPPQKCFNLPYKIENDKVGGNYSITHSFNKPEHWTKALKYMLCNLKWVMFWFIGNTSFHPLSTMAHAPTKTPNLGSLFEKHSSDSKTNLKDSR</sequence>
<accession>A0AAV9C9R5</accession>
<evidence type="ECO:0000256" key="1">
    <source>
        <dbReference type="ARBA" id="ARBA00005965"/>
    </source>
</evidence>
<dbReference type="Proteomes" id="UP001180020">
    <property type="component" value="Unassembled WGS sequence"/>
</dbReference>
<proteinExistence type="inferred from homology"/>
<dbReference type="GO" id="GO:0034271">
    <property type="term" value="C:phosphatidylinositol 3-kinase complex, class III, type I"/>
    <property type="evidence" value="ECO:0007669"/>
    <property type="project" value="TreeGrafter"/>
</dbReference>
<dbReference type="AlphaFoldDB" id="A0AAV9C9R5"/>
<dbReference type="GO" id="GO:0006995">
    <property type="term" value="P:cellular response to nitrogen starvation"/>
    <property type="evidence" value="ECO:0007669"/>
    <property type="project" value="TreeGrafter"/>
</dbReference>
<dbReference type="PANTHER" id="PTHR12768">
    <property type="entry name" value="BECLIN 1"/>
    <property type="match status" value="1"/>
</dbReference>
<feature type="domain" description="Atg6/beclin coiled-coil" evidence="6">
    <location>
        <begin position="100"/>
        <end position="227"/>
    </location>
</feature>
<feature type="compositionally biased region" description="Polar residues" evidence="4">
    <location>
        <begin position="57"/>
        <end position="72"/>
    </location>
</feature>
<gene>
    <name evidence="7" type="ORF">QJS10_CPB20g02015</name>
</gene>
<dbReference type="PANTHER" id="PTHR12768:SF4">
    <property type="entry name" value="BECLIN-1"/>
    <property type="match status" value="1"/>
</dbReference>
<evidence type="ECO:0000259" key="6">
    <source>
        <dbReference type="Pfam" id="PF17675"/>
    </source>
</evidence>
<evidence type="ECO:0000313" key="8">
    <source>
        <dbReference type="Proteomes" id="UP001180020"/>
    </source>
</evidence>
<comment type="similarity">
    <text evidence="1">Belongs to the beclin family.</text>
</comment>
<feature type="region of interest" description="Disordered" evidence="4">
    <location>
        <begin position="1"/>
        <end position="72"/>
    </location>
</feature>
<dbReference type="Pfam" id="PF04111">
    <property type="entry name" value="APG6"/>
    <property type="match status" value="1"/>
</dbReference>
<dbReference type="FunFam" id="1.10.418.40:FF:000002">
    <property type="entry name" value="Beclin 1 protein"/>
    <property type="match status" value="1"/>
</dbReference>
<evidence type="ECO:0000256" key="2">
    <source>
        <dbReference type="ARBA" id="ARBA00023054"/>
    </source>
</evidence>
<dbReference type="InterPro" id="IPR038274">
    <property type="entry name" value="Atg6/Beclin_C_sf"/>
</dbReference>
<keyword evidence="8" id="KW-1185">Reference proteome</keyword>
<evidence type="ECO:0000313" key="7">
    <source>
        <dbReference type="EMBL" id="KAK1285166.1"/>
    </source>
</evidence>
<dbReference type="Gene3D" id="1.10.418.40">
    <property type="entry name" value="Autophagy protein 6/Beclin 1"/>
    <property type="match status" value="1"/>
</dbReference>
<dbReference type="GO" id="GO:0043548">
    <property type="term" value="F:phosphatidylinositol 3-kinase binding"/>
    <property type="evidence" value="ECO:0007669"/>
    <property type="project" value="TreeGrafter"/>
</dbReference>
<dbReference type="Pfam" id="PF17675">
    <property type="entry name" value="APG6_N"/>
    <property type="match status" value="1"/>
</dbReference>
<dbReference type="GO" id="GO:0045324">
    <property type="term" value="P:late endosome to vacuole transport"/>
    <property type="evidence" value="ECO:0007669"/>
    <property type="project" value="TreeGrafter"/>
</dbReference>
<evidence type="ECO:0000259" key="5">
    <source>
        <dbReference type="Pfam" id="PF04111"/>
    </source>
</evidence>
<dbReference type="GO" id="GO:0000407">
    <property type="term" value="C:phagophore assembly site"/>
    <property type="evidence" value="ECO:0007669"/>
    <property type="project" value="TreeGrafter"/>
</dbReference>
<dbReference type="GO" id="GO:0030674">
    <property type="term" value="F:protein-macromolecule adaptor activity"/>
    <property type="evidence" value="ECO:0007669"/>
    <property type="project" value="TreeGrafter"/>
</dbReference>
<organism evidence="7 8">
    <name type="scientific">Acorus calamus</name>
    <name type="common">Sweet flag</name>
    <dbReference type="NCBI Taxonomy" id="4465"/>
    <lineage>
        <taxon>Eukaryota</taxon>
        <taxon>Viridiplantae</taxon>
        <taxon>Streptophyta</taxon>
        <taxon>Embryophyta</taxon>
        <taxon>Tracheophyta</taxon>
        <taxon>Spermatophyta</taxon>
        <taxon>Magnoliopsida</taxon>
        <taxon>Liliopsida</taxon>
        <taxon>Acoraceae</taxon>
        <taxon>Acorus</taxon>
    </lineage>
</organism>
<keyword evidence="2 3" id="KW-0175">Coiled coil</keyword>